<evidence type="ECO:0000259" key="1">
    <source>
        <dbReference type="Pfam" id="PF12680"/>
    </source>
</evidence>
<dbReference type="InterPro" id="IPR037401">
    <property type="entry name" value="SnoaL-like"/>
</dbReference>
<comment type="caution">
    <text evidence="2">The sequence shown here is derived from an EMBL/GenBank/DDBJ whole genome shotgun (WGS) entry which is preliminary data.</text>
</comment>
<dbReference type="Pfam" id="PF12680">
    <property type="entry name" value="SnoaL_2"/>
    <property type="match status" value="1"/>
</dbReference>
<dbReference type="RefSeq" id="WP_185105553.1">
    <property type="nucleotide sequence ID" value="NZ_BAAAXY010000199.1"/>
</dbReference>
<protein>
    <submittedName>
        <fullName evidence="2">Ketosteroid isomerase-like protein</fullName>
    </submittedName>
</protein>
<dbReference type="Proteomes" id="UP000565579">
    <property type="component" value="Unassembled WGS sequence"/>
</dbReference>
<dbReference type="GO" id="GO:0016853">
    <property type="term" value="F:isomerase activity"/>
    <property type="evidence" value="ECO:0007669"/>
    <property type="project" value="UniProtKB-KW"/>
</dbReference>
<reference evidence="2 3" key="1">
    <citation type="submission" date="2020-08" db="EMBL/GenBank/DDBJ databases">
        <title>Sequencing the genomes of 1000 actinobacteria strains.</title>
        <authorList>
            <person name="Klenk H.-P."/>
        </authorList>
    </citation>
    <scope>NUCLEOTIDE SEQUENCE [LARGE SCALE GENOMIC DNA]</scope>
    <source>
        <strain evidence="2 3">DSM 43768</strain>
    </source>
</reference>
<dbReference type="AlphaFoldDB" id="A0A7X0U1D8"/>
<keyword evidence="2" id="KW-0413">Isomerase</keyword>
<feature type="domain" description="SnoaL-like" evidence="1">
    <location>
        <begin position="9"/>
        <end position="115"/>
    </location>
</feature>
<name>A0A7X0U1D8_9ACTN</name>
<dbReference type="EMBL" id="JACHMI010000001">
    <property type="protein sequence ID" value="MBB6551488.1"/>
    <property type="molecule type" value="Genomic_DNA"/>
</dbReference>
<sequence length="144" mass="16067">MNARELVDHAVELLLAKDMRAFAGLWAEDGVLEFPFAQPGYPQRVVGRAAVEEYMRGYPDILDMREVTEKTVHQSVDPEVVIVEFEAAGFVVATGRPYRLRYVAVIAVRDGRIRSYRDYWSPLAAAEIMGGSDELNDAFSGGAR</sequence>
<dbReference type="InterPro" id="IPR032710">
    <property type="entry name" value="NTF2-like_dom_sf"/>
</dbReference>
<proteinExistence type="predicted"/>
<evidence type="ECO:0000313" key="3">
    <source>
        <dbReference type="Proteomes" id="UP000565579"/>
    </source>
</evidence>
<accession>A0A7X0U1D8</accession>
<keyword evidence="3" id="KW-1185">Reference proteome</keyword>
<dbReference type="Gene3D" id="3.10.450.50">
    <property type="match status" value="1"/>
</dbReference>
<evidence type="ECO:0000313" key="2">
    <source>
        <dbReference type="EMBL" id="MBB6551488.1"/>
    </source>
</evidence>
<organism evidence="2 3">
    <name type="scientific">Nonomuraea rubra</name>
    <dbReference type="NCBI Taxonomy" id="46180"/>
    <lineage>
        <taxon>Bacteria</taxon>
        <taxon>Bacillati</taxon>
        <taxon>Actinomycetota</taxon>
        <taxon>Actinomycetes</taxon>
        <taxon>Streptosporangiales</taxon>
        <taxon>Streptosporangiaceae</taxon>
        <taxon>Nonomuraea</taxon>
    </lineage>
</organism>
<dbReference type="SUPFAM" id="SSF54427">
    <property type="entry name" value="NTF2-like"/>
    <property type="match status" value="1"/>
</dbReference>
<gene>
    <name evidence="2" type="ORF">HD593_006283</name>
</gene>